<keyword evidence="1" id="KW-0472">Membrane</keyword>
<evidence type="ECO:0000313" key="3">
    <source>
        <dbReference type="Proteomes" id="UP000811609"/>
    </source>
</evidence>
<keyword evidence="1" id="KW-1133">Transmembrane helix</keyword>
<feature type="non-terminal residue" evidence="2">
    <location>
        <position position="1"/>
    </location>
</feature>
<name>A0A8T1QUZ3_CARIL</name>
<accession>A0A8T1QUZ3</accession>
<evidence type="ECO:0000256" key="1">
    <source>
        <dbReference type="SAM" id="Phobius"/>
    </source>
</evidence>
<comment type="caution">
    <text evidence="2">The sequence shown here is derived from an EMBL/GenBank/DDBJ whole genome shotgun (WGS) entry which is preliminary data.</text>
</comment>
<reference evidence="2" key="1">
    <citation type="submission" date="2020-12" db="EMBL/GenBank/DDBJ databases">
        <title>WGS assembly of Carya illinoinensis cv. Pawnee.</title>
        <authorList>
            <person name="Platts A."/>
            <person name="Shu S."/>
            <person name="Wright S."/>
            <person name="Barry K."/>
            <person name="Edger P."/>
            <person name="Pires J.C."/>
            <person name="Schmutz J."/>
        </authorList>
    </citation>
    <scope>NUCLEOTIDE SEQUENCE</scope>
    <source>
        <tissue evidence="2">Leaf</tissue>
    </source>
</reference>
<dbReference type="PANTHER" id="PTHR31170:SF19">
    <property type="match status" value="1"/>
</dbReference>
<feature type="transmembrane region" description="Helical" evidence="1">
    <location>
        <begin position="331"/>
        <end position="356"/>
    </location>
</feature>
<dbReference type="AlphaFoldDB" id="A0A8T1QUZ3"/>
<protein>
    <submittedName>
        <fullName evidence="2">Uncharacterized protein</fullName>
    </submittedName>
</protein>
<proteinExistence type="predicted"/>
<organism evidence="2 3">
    <name type="scientific">Carya illinoinensis</name>
    <name type="common">Pecan</name>
    <dbReference type="NCBI Taxonomy" id="32201"/>
    <lineage>
        <taxon>Eukaryota</taxon>
        <taxon>Viridiplantae</taxon>
        <taxon>Streptophyta</taxon>
        <taxon>Embryophyta</taxon>
        <taxon>Tracheophyta</taxon>
        <taxon>Spermatophyta</taxon>
        <taxon>Magnoliopsida</taxon>
        <taxon>eudicotyledons</taxon>
        <taxon>Gunneridae</taxon>
        <taxon>Pentapetalae</taxon>
        <taxon>rosids</taxon>
        <taxon>fabids</taxon>
        <taxon>Fagales</taxon>
        <taxon>Juglandaceae</taxon>
        <taxon>Carya</taxon>
    </lineage>
</organism>
<gene>
    <name evidence="2" type="ORF">CIPAW_04G151000</name>
</gene>
<dbReference type="EMBL" id="CM031812">
    <property type="protein sequence ID" value="KAG6658296.1"/>
    <property type="molecule type" value="Genomic_DNA"/>
</dbReference>
<evidence type="ECO:0000313" key="2">
    <source>
        <dbReference type="EMBL" id="KAG6658296.1"/>
    </source>
</evidence>
<keyword evidence="3" id="KW-1185">Reference proteome</keyword>
<dbReference type="InterPro" id="IPR004158">
    <property type="entry name" value="DUF247_pln"/>
</dbReference>
<keyword evidence="1" id="KW-0812">Transmembrane</keyword>
<sequence>NGSIIESGDHLVIDIKELIHSSRPLLSPECCIYEVPDHFRKLNEDAYTPRIISMGPFQHGNPKLQTVEKYKVRYLMNFMERTKTKLVSLVNIIRESEKSECASYAEATEDKIVIKPWLTARMQLDFLLLENQLPFFIIEKLYKLVLVTNTIYPPAFIEVTFFYFSFFNNQDKSSNSVFQIKHFVDLLSTFYLPPLGIVLSKRKDESKVEEIYCATKLVEAGMTSRRSFMLETSWPWSNVYPREAHITDYFFLLLIDTGKDVGLLARKKILVNGLGDDNATFVNNLGTNVEYSSMNSEYIHLCKDLVDFFDNPWHRWKAILRRDYLSSPWRIASTAAAIIFLVFTLVQTVCSIIQVLPA</sequence>
<dbReference type="Pfam" id="PF03140">
    <property type="entry name" value="DUF247"/>
    <property type="match status" value="2"/>
</dbReference>
<dbReference type="Proteomes" id="UP000811609">
    <property type="component" value="Chromosome 4"/>
</dbReference>
<dbReference type="PANTHER" id="PTHR31170">
    <property type="entry name" value="BNAC04G53230D PROTEIN"/>
    <property type="match status" value="1"/>
</dbReference>